<dbReference type="GO" id="GO:0046872">
    <property type="term" value="F:metal ion binding"/>
    <property type="evidence" value="ECO:0007669"/>
    <property type="project" value="UniProtKB-KW"/>
</dbReference>
<reference evidence="4 5" key="1">
    <citation type="submission" date="2020-02" db="EMBL/GenBank/DDBJ databases">
        <title>Genome sequence of Roseobacter ponti.</title>
        <authorList>
            <person name="Hollensteiner J."/>
            <person name="Schneider D."/>
            <person name="Poehlein A."/>
            <person name="Daniel R."/>
        </authorList>
    </citation>
    <scope>NUCLEOTIDE SEQUENCE [LARGE SCALE GENOMIC DNA]</scope>
    <source>
        <strain evidence="4 5">DSM 106830</strain>
    </source>
</reference>
<proteinExistence type="inferred from homology"/>
<organism evidence="4 5">
    <name type="scientific">Roseobacter ponti</name>
    <dbReference type="NCBI Taxonomy" id="1891787"/>
    <lineage>
        <taxon>Bacteria</taxon>
        <taxon>Pseudomonadati</taxon>
        <taxon>Pseudomonadota</taxon>
        <taxon>Alphaproteobacteria</taxon>
        <taxon>Rhodobacterales</taxon>
        <taxon>Roseobacteraceae</taxon>
        <taxon>Roseobacter</taxon>
    </lineage>
</organism>
<dbReference type="SUPFAM" id="SSF109854">
    <property type="entry name" value="DinB/YfiT-like putative metalloenzymes"/>
    <property type="match status" value="1"/>
</dbReference>
<dbReference type="KEGG" id="rpon:G3256_07840"/>
<comment type="similarity">
    <text evidence="1">Belongs to the DinB family.</text>
</comment>
<dbReference type="PANTHER" id="PTHR37302">
    <property type="entry name" value="SLR1116 PROTEIN"/>
    <property type="match status" value="1"/>
</dbReference>
<dbReference type="EMBL" id="CP048788">
    <property type="protein sequence ID" value="QJF51076.1"/>
    <property type="molecule type" value="Genomic_DNA"/>
</dbReference>
<evidence type="ECO:0000256" key="3">
    <source>
        <dbReference type="PIRSR" id="PIRSR607837-1"/>
    </source>
</evidence>
<evidence type="ECO:0000256" key="2">
    <source>
        <dbReference type="ARBA" id="ARBA00022723"/>
    </source>
</evidence>
<evidence type="ECO:0000256" key="1">
    <source>
        <dbReference type="ARBA" id="ARBA00008635"/>
    </source>
</evidence>
<keyword evidence="5" id="KW-1185">Reference proteome</keyword>
<name>A0A858SW36_9RHOB</name>
<protein>
    <submittedName>
        <fullName evidence="4">Damage-inducible protein DinB</fullName>
    </submittedName>
</protein>
<accession>A0A858SW36</accession>
<dbReference type="PANTHER" id="PTHR37302:SF1">
    <property type="entry name" value="PROTEIN DINB"/>
    <property type="match status" value="1"/>
</dbReference>
<feature type="binding site" evidence="3">
    <location>
        <position position="50"/>
    </location>
    <ligand>
        <name>a divalent metal cation</name>
        <dbReference type="ChEBI" id="CHEBI:60240"/>
    </ligand>
</feature>
<sequence>MIDPGYVRMMARYNSWQNSQLMPLLQDMTLGELAQDRGAFFGGLLSTANHLLWGDTLWMSRFDPSVVPPAAGIPESTTMHPTAGAWAADRFRLDGKIRFWADGVRRVDLKGDMTWYSGAMGREVTCPVAKAIVHFFNHQTHHRGQIHVMITGMGMKAPVSDLFYLPEDD</sequence>
<feature type="binding site" evidence="3">
    <location>
        <position position="138"/>
    </location>
    <ligand>
        <name>a divalent metal cation</name>
        <dbReference type="ChEBI" id="CHEBI:60240"/>
    </ligand>
</feature>
<keyword evidence="2 3" id="KW-0479">Metal-binding</keyword>
<dbReference type="InterPro" id="IPR034660">
    <property type="entry name" value="DinB/YfiT-like"/>
</dbReference>
<dbReference type="Pfam" id="PF05163">
    <property type="entry name" value="DinB"/>
    <property type="match status" value="1"/>
</dbReference>
<evidence type="ECO:0000313" key="5">
    <source>
        <dbReference type="Proteomes" id="UP000503308"/>
    </source>
</evidence>
<dbReference type="RefSeq" id="WP_246227845.1">
    <property type="nucleotide sequence ID" value="NZ_CP048788.1"/>
</dbReference>
<feature type="binding site" evidence="3">
    <location>
        <position position="142"/>
    </location>
    <ligand>
        <name>a divalent metal cation</name>
        <dbReference type="ChEBI" id="CHEBI:60240"/>
    </ligand>
</feature>
<gene>
    <name evidence="4" type="ORF">G3256_07840</name>
</gene>
<dbReference type="AlphaFoldDB" id="A0A858SW36"/>
<dbReference type="InterPro" id="IPR007837">
    <property type="entry name" value="DinB"/>
</dbReference>
<dbReference type="Gene3D" id="1.20.120.450">
    <property type="entry name" value="dinb family like domain"/>
    <property type="match status" value="1"/>
</dbReference>
<evidence type="ECO:0000313" key="4">
    <source>
        <dbReference type="EMBL" id="QJF51076.1"/>
    </source>
</evidence>
<dbReference type="Proteomes" id="UP000503308">
    <property type="component" value="Chromosome"/>
</dbReference>